<organism evidence="1 2">
    <name type="scientific">Caulobacter vibrioides (strain NA1000 / CB15N)</name>
    <name type="common">Caulobacter crescentus</name>
    <dbReference type="NCBI Taxonomy" id="565050"/>
    <lineage>
        <taxon>Bacteria</taxon>
        <taxon>Pseudomonadati</taxon>
        <taxon>Pseudomonadota</taxon>
        <taxon>Alphaproteobacteria</taxon>
        <taxon>Caulobacterales</taxon>
        <taxon>Caulobacteraceae</taxon>
        <taxon>Caulobacter</taxon>
    </lineage>
</organism>
<protein>
    <submittedName>
        <fullName evidence="1">Cell division protein DipI</fullName>
    </submittedName>
</protein>
<keyword evidence="2" id="KW-1185">Reference proteome</keyword>
<dbReference type="GO" id="GO:0051301">
    <property type="term" value="P:cell division"/>
    <property type="evidence" value="ECO:0007669"/>
    <property type="project" value="UniProtKB-KW"/>
</dbReference>
<dbReference type="KEGG" id="ccs:CCNA_03837"/>
<reference evidence="1 2" key="1">
    <citation type="journal article" date="2010" name="J. Bacteriol.">
        <title>The genetic basis of laboratory adaptation in Caulobacter crescentus.</title>
        <authorList>
            <person name="Marks M.E."/>
            <person name="Castro-Rojas C.M."/>
            <person name="Teiling C."/>
            <person name="Du L."/>
            <person name="Kapatral V."/>
            <person name="Walunas T.L."/>
            <person name="Crosson S."/>
        </authorList>
    </citation>
    <scope>NUCLEOTIDE SEQUENCE [LARGE SCALE GENOMIC DNA]</scope>
    <source>
        <strain evidence="2">NA1000 / CB15N</strain>
    </source>
</reference>
<dbReference type="PATRIC" id="fig|565050.3.peg.3742"/>
<dbReference type="HOGENOM" id="CLU_086360_0_0_5"/>
<name>A0A0H3CDB6_CAUVN</name>
<sequence length="181" mass="19671">MRSKTEQGSSRMGLTRVMVGIAAGAALLAGPVAAQGPRVTPSGLEVPRYVSLKYAEVNARNGPDEAHQLLWVYHAKGLPVQVVAETREWRRICDPEGGLAWVHKRTTDGRRSAMRVQPTNLALLSAPKDGAKVNAYLKARAVASLDKCENGWCRLRADGSSGWAREGEIWGADPAVQCRKR</sequence>
<keyword evidence="1" id="KW-0131">Cell cycle</keyword>
<evidence type="ECO:0000313" key="1">
    <source>
        <dbReference type="EMBL" id="ACL97302.3"/>
    </source>
</evidence>
<evidence type="ECO:0000313" key="2">
    <source>
        <dbReference type="Proteomes" id="UP000001364"/>
    </source>
</evidence>
<gene>
    <name evidence="1" type="primary">dipI</name>
    <name evidence="1" type="ordered locus">CCNA_03837</name>
</gene>
<keyword evidence="1" id="KW-0132">Cell division</keyword>
<dbReference type="RefSeq" id="YP_002519210.3">
    <property type="nucleotide sequence ID" value="NC_011916.1"/>
</dbReference>
<dbReference type="EMBL" id="CP001340">
    <property type="protein sequence ID" value="ACL97302.3"/>
    <property type="molecule type" value="Genomic_DNA"/>
</dbReference>
<dbReference type="Pfam" id="PF06347">
    <property type="entry name" value="SH3_4"/>
    <property type="match status" value="2"/>
</dbReference>
<proteinExistence type="predicted"/>
<dbReference type="AlphaFoldDB" id="A0A0H3CDB6"/>
<accession>A0A0H3CDB6</accession>
<dbReference type="SMR" id="A0A0H3CDB6"/>
<dbReference type="InterPro" id="IPR010466">
    <property type="entry name" value="DUF1058"/>
</dbReference>
<dbReference type="Proteomes" id="UP000001364">
    <property type="component" value="Chromosome"/>
</dbReference>
<dbReference type="GeneID" id="7332685"/>
<dbReference type="OrthoDB" id="9810773at2"/>
<dbReference type="RefSeq" id="WP_010921548.1">
    <property type="nucleotide sequence ID" value="NC_011916.1"/>
</dbReference>